<gene>
    <name evidence="1" type="ORF">JETT_3815</name>
</gene>
<accession>A0A533Q5U2</accession>
<name>A0A533Q5U2_9BACT</name>
<comment type="caution">
    <text evidence="1">The sequence shown here is derived from an EMBL/GenBank/DDBJ whole genome shotgun (WGS) entry which is preliminary data.</text>
</comment>
<evidence type="ECO:0000313" key="1">
    <source>
        <dbReference type="EMBL" id="TLD39915.1"/>
    </source>
</evidence>
<evidence type="ECO:0000313" key="2">
    <source>
        <dbReference type="Proteomes" id="UP000319783"/>
    </source>
</evidence>
<protein>
    <submittedName>
        <fullName evidence="1">Uncharacterized protein</fullName>
    </submittedName>
</protein>
<proteinExistence type="predicted"/>
<dbReference type="Proteomes" id="UP000319783">
    <property type="component" value="Unassembled WGS sequence"/>
</dbReference>
<reference evidence="1 2" key="1">
    <citation type="submission" date="2019-04" db="EMBL/GenBank/DDBJ databases">
        <title>Genome of a novel bacterium Candidatus Jettenia ecosi reconstructed from metagenome of an anammox bioreactor.</title>
        <authorList>
            <person name="Mardanov A.V."/>
            <person name="Beletsky A.V."/>
            <person name="Ravin N.V."/>
            <person name="Botchkova E.A."/>
            <person name="Litti Y.V."/>
            <person name="Nozhevnikova A.N."/>
        </authorList>
    </citation>
    <scope>NUCLEOTIDE SEQUENCE [LARGE SCALE GENOMIC DNA]</scope>
    <source>
        <strain evidence="1">J2</strain>
    </source>
</reference>
<dbReference type="AlphaFoldDB" id="A0A533Q5U2"/>
<sequence>MPSIFPVIPTKLVLMELILLKMSSRKSILALSPLFSYD</sequence>
<organism evidence="1 2">
    <name type="scientific">Candidatus Jettenia ecosi</name>
    <dbReference type="NCBI Taxonomy" id="2494326"/>
    <lineage>
        <taxon>Bacteria</taxon>
        <taxon>Pseudomonadati</taxon>
        <taxon>Planctomycetota</taxon>
        <taxon>Candidatus Brocadiia</taxon>
        <taxon>Candidatus Brocadiales</taxon>
        <taxon>Candidatus Brocadiaceae</taxon>
        <taxon>Candidatus Jettenia</taxon>
    </lineage>
</organism>
<dbReference type="EMBL" id="SULG01000165">
    <property type="protein sequence ID" value="TLD39915.1"/>
    <property type="molecule type" value="Genomic_DNA"/>
</dbReference>